<feature type="transmembrane region" description="Helical" evidence="1">
    <location>
        <begin position="6"/>
        <end position="25"/>
    </location>
</feature>
<reference evidence="2" key="1">
    <citation type="submission" date="2018-06" db="EMBL/GenBank/DDBJ databases">
        <authorList>
            <person name="Zhirakovskaya E."/>
        </authorList>
    </citation>
    <scope>NUCLEOTIDE SEQUENCE</scope>
</reference>
<keyword evidence="1" id="KW-1133">Transmembrane helix</keyword>
<keyword evidence="1" id="KW-0472">Membrane</keyword>
<dbReference type="InterPro" id="IPR021732">
    <property type="entry name" value="DUF3301"/>
</dbReference>
<keyword evidence="1" id="KW-0812">Transmembrane</keyword>
<protein>
    <recommendedName>
        <fullName evidence="3">DUF3301 domain-containing protein</fullName>
    </recommendedName>
</protein>
<sequence>MYFTELFVIMFLVLLIWFWLESMRVKELARAIGGRICKENNVQFLDDTVHLINFRPGKNKYGQIKFLRTYGFEFTNSESHRYNGRITLADKLLLSSDMDVYRTDEFE</sequence>
<dbReference type="AlphaFoldDB" id="A0A3B0WSY4"/>
<evidence type="ECO:0000256" key="1">
    <source>
        <dbReference type="SAM" id="Phobius"/>
    </source>
</evidence>
<evidence type="ECO:0000313" key="2">
    <source>
        <dbReference type="EMBL" id="VAW59218.1"/>
    </source>
</evidence>
<dbReference type="EMBL" id="UOFG01000071">
    <property type="protein sequence ID" value="VAW59218.1"/>
    <property type="molecule type" value="Genomic_DNA"/>
</dbReference>
<gene>
    <name evidence="2" type="ORF">MNBD_GAMMA11-1083</name>
</gene>
<dbReference type="Pfam" id="PF11743">
    <property type="entry name" value="DUF3301"/>
    <property type="match status" value="1"/>
</dbReference>
<proteinExistence type="predicted"/>
<accession>A0A3B0WSY4</accession>
<evidence type="ECO:0008006" key="3">
    <source>
        <dbReference type="Google" id="ProtNLM"/>
    </source>
</evidence>
<name>A0A3B0WSY4_9ZZZZ</name>
<organism evidence="2">
    <name type="scientific">hydrothermal vent metagenome</name>
    <dbReference type="NCBI Taxonomy" id="652676"/>
    <lineage>
        <taxon>unclassified sequences</taxon>
        <taxon>metagenomes</taxon>
        <taxon>ecological metagenomes</taxon>
    </lineage>
</organism>